<dbReference type="PROSITE" id="PS51257">
    <property type="entry name" value="PROKAR_LIPOPROTEIN"/>
    <property type="match status" value="1"/>
</dbReference>
<dbReference type="STRING" id="1166018.FAES_4281"/>
<keyword evidence="1" id="KW-0472">Membrane</keyword>
<feature type="transmembrane region" description="Helical" evidence="1">
    <location>
        <begin position="61"/>
        <end position="86"/>
    </location>
</feature>
<accession>I0KDS8</accession>
<feature type="transmembrane region" description="Helical" evidence="1">
    <location>
        <begin position="25"/>
        <end position="49"/>
    </location>
</feature>
<protein>
    <submittedName>
        <fullName evidence="2">Uncharacterized protein</fullName>
    </submittedName>
</protein>
<organism evidence="2 3">
    <name type="scientific">Fibrella aestuarina BUZ 2</name>
    <dbReference type="NCBI Taxonomy" id="1166018"/>
    <lineage>
        <taxon>Bacteria</taxon>
        <taxon>Pseudomonadati</taxon>
        <taxon>Bacteroidota</taxon>
        <taxon>Cytophagia</taxon>
        <taxon>Cytophagales</taxon>
        <taxon>Spirosomataceae</taxon>
        <taxon>Fibrella</taxon>
    </lineage>
</organism>
<keyword evidence="1" id="KW-1133">Transmembrane helix</keyword>
<proteinExistence type="predicted"/>
<evidence type="ECO:0000256" key="1">
    <source>
        <dbReference type="SAM" id="Phobius"/>
    </source>
</evidence>
<reference evidence="2 3" key="1">
    <citation type="journal article" date="2012" name="J. Bacteriol.">
        <title>Genome Sequence of Fibrella aestuarina BUZ 2T, a Filamentous Marine Bacterium.</title>
        <authorList>
            <person name="Filippini M."/>
            <person name="Qi W."/>
            <person name="Blom J."/>
            <person name="Goesmann A."/>
            <person name="Smits T.H."/>
            <person name="Bagheri H.C."/>
        </authorList>
    </citation>
    <scope>NUCLEOTIDE SEQUENCE [LARGE SCALE GENOMIC DNA]</scope>
    <source>
        <strain evidence="3">BUZ 2T</strain>
    </source>
</reference>
<dbReference type="HOGENOM" id="CLU_2381876_0_0_10"/>
<dbReference type="EMBL" id="HE796683">
    <property type="protein sequence ID" value="CCH02281.1"/>
    <property type="molecule type" value="Genomic_DNA"/>
</dbReference>
<keyword evidence="3" id="KW-1185">Reference proteome</keyword>
<dbReference type="AlphaFoldDB" id="I0KDS8"/>
<keyword evidence="1" id="KW-0812">Transmembrane</keyword>
<dbReference type="RefSeq" id="WP_015333380.1">
    <property type="nucleotide sequence ID" value="NC_020054.1"/>
</dbReference>
<sequence>MEKRAKTYVTPDGRVVGWRWKRVPVILWLIVVGCTLSALTLMGRVGYLLARRGPIQPSDDFNLTVFTLLLAGGGALAFSLVVYLLARPEQPDTD</sequence>
<dbReference type="Proteomes" id="UP000011058">
    <property type="component" value="Chromosome"/>
</dbReference>
<evidence type="ECO:0000313" key="2">
    <source>
        <dbReference type="EMBL" id="CCH02281.1"/>
    </source>
</evidence>
<name>I0KDS8_9BACT</name>
<dbReference type="KEGG" id="fae:FAES_4281"/>
<dbReference type="OrthoDB" id="9857180at2"/>
<gene>
    <name evidence="2" type="ORF">FAES_4281</name>
</gene>
<evidence type="ECO:0000313" key="3">
    <source>
        <dbReference type="Proteomes" id="UP000011058"/>
    </source>
</evidence>